<dbReference type="Gene3D" id="3.60.140.10">
    <property type="entry name" value="CNF1/YfiH-like putative cysteine hydrolases"/>
    <property type="match status" value="1"/>
</dbReference>
<keyword evidence="5" id="KW-0378">Hydrolase</keyword>
<dbReference type="Pfam" id="PF02578">
    <property type="entry name" value="Cu-oxidase_4"/>
    <property type="match status" value="1"/>
</dbReference>
<keyword evidence="3" id="KW-0808">Transferase</keyword>
<comment type="caution">
    <text evidence="11">The sequence shown here is derived from an EMBL/GenBank/DDBJ whole genome shotgun (WGS) entry which is preliminary data.</text>
</comment>
<evidence type="ECO:0000256" key="2">
    <source>
        <dbReference type="ARBA" id="ARBA00007353"/>
    </source>
</evidence>
<name>A0A967F2F3_9PROT</name>
<evidence type="ECO:0000256" key="1">
    <source>
        <dbReference type="ARBA" id="ARBA00000553"/>
    </source>
</evidence>
<keyword evidence="4" id="KW-0479">Metal-binding</keyword>
<dbReference type="InterPro" id="IPR011324">
    <property type="entry name" value="Cytotoxic_necrot_fac-like_cat"/>
</dbReference>
<evidence type="ECO:0000256" key="8">
    <source>
        <dbReference type="ARBA" id="ARBA00048968"/>
    </source>
</evidence>
<comment type="catalytic activity">
    <reaction evidence="1">
        <text>inosine + phosphate = alpha-D-ribose 1-phosphate + hypoxanthine</text>
        <dbReference type="Rhea" id="RHEA:27646"/>
        <dbReference type="ChEBI" id="CHEBI:17368"/>
        <dbReference type="ChEBI" id="CHEBI:17596"/>
        <dbReference type="ChEBI" id="CHEBI:43474"/>
        <dbReference type="ChEBI" id="CHEBI:57720"/>
        <dbReference type="EC" id="2.4.2.1"/>
    </reaction>
    <physiologicalReaction direction="left-to-right" evidence="1">
        <dbReference type="Rhea" id="RHEA:27647"/>
    </physiologicalReaction>
</comment>
<comment type="catalytic activity">
    <reaction evidence="9">
        <text>S-methyl-5'-thioadenosine + phosphate = 5-(methylsulfanyl)-alpha-D-ribose 1-phosphate + adenine</text>
        <dbReference type="Rhea" id="RHEA:11852"/>
        <dbReference type="ChEBI" id="CHEBI:16708"/>
        <dbReference type="ChEBI" id="CHEBI:17509"/>
        <dbReference type="ChEBI" id="CHEBI:43474"/>
        <dbReference type="ChEBI" id="CHEBI:58533"/>
        <dbReference type="EC" id="2.4.2.28"/>
    </reaction>
    <physiologicalReaction direction="left-to-right" evidence="9">
        <dbReference type="Rhea" id="RHEA:11853"/>
    </physiologicalReaction>
</comment>
<dbReference type="GO" id="GO:0017061">
    <property type="term" value="F:S-methyl-5-thioadenosine phosphorylase activity"/>
    <property type="evidence" value="ECO:0007669"/>
    <property type="project" value="UniProtKB-EC"/>
</dbReference>
<sequence>MLTIAALNEVPSVRHAFFSRNGGVSEGLFTSLNCGYGSGDDKAHVSENRQRAMARIELEGERLVTAYQVHSPDVVEVTTPWAREDAPKADAMVTRQRGVALGILTADCVPVLLADPEAGVVGAAHAGWKGAIDGVLEATVAAMAVLGADPARILAGIGPAISQRSYEVGPEFPRPFLEQDPRNADFFCPGKREGHSHFDLKGYVARRLGGAGLAAIQTLPCDTCAEDSRFFSYRRACHRQEPDYGRGLSAIYLEP</sequence>
<evidence type="ECO:0000256" key="9">
    <source>
        <dbReference type="ARBA" id="ARBA00049893"/>
    </source>
</evidence>
<dbReference type="SUPFAM" id="SSF64438">
    <property type="entry name" value="CNF1/YfiH-like putative cysteine hydrolases"/>
    <property type="match status" value="1"/>
</dbReference>
<evidence type="ECO:0000313" key="11">
    <source>
        <dbReference type="EMBL" id="NIA71943.1"/>
    </source>
</evidence>
<evidence type="ECO:0000256" key="4">
    <source>
        <dbReference type="ARBA" id="ARBA00022723"/>
    </source>
</evidence>
<comment type="catalytic activity">
    <reaction evidence="7">
        <text>adenosine + H2O + H(+) = inosine + NH4(+)</text>
        <dbReference type="Rhea" id="RHEA:24408"/>
        <dbReference type="ChEBI" id="CHEBI:15377"/>
        <dbReference type="ChEBI" id="CHEBI:15378"/>
        <dbReference type="ChEBI" id="CHEBI:16335"/>
        <dbReference type="ChEBI" id="CHEBI:17596"/>
        <dbReference type="ChEBI" id="CHEBI:28938"/>
        <dbReference type="EC" id="3.5.4.4"/>
    </reaction>
    <physiologicalReaction direction="left-to-right" evidence="7">
        <dbReference type="Rhea" id="RHEA:24409"/>
    </physiologicalReaction>
</comment>
<dbReference type="CDD" id="cd16833">
    <property type="entry name" value="YfiH"/>
    <property type="match status" value="1"/>
</dbReference>
<proteinExistence type="inferred from homology"/>
<comment type="catalytic activity">
    <reaction evidence="8">
        <text>adenosine + phosphate = alpha-D-ribose 1-phosphate + adenine</text>
        <dbReference type="Rhea" id="RHEA:27642"/>
        <dbReference type="ChEBI" id="CHEBI:16335"/>
        <dbReference type="ChEBI" id="CHEBI:16708"/>
        <dbReference type="ChEBI" id="CHEBI:43474"/>
        <dbReference type="ChEBI" id="CHEBI:57720"/>
        <dbReference type="EC" id="2.4.2.1"/>
    </reaction>
    <physiologicalReaction direction="left-to-right" evidence="8">
        <dbReference type="Rhea" id="RHEA:27643"/>
    </physiologicalReaction>
</comment>
<evidence type="ECO:0000256" key="7">
    <source>
        <dbReference type="ARBA" id="ARBA00047989"/>
    </source>
</evidence>
<accession>A0A967F2F3</accession>
<evidence type="ECO:0000256" key="10">
    <source>
        <dbReference type="RuleBase" id="RU361274"/>
    </source>
</evidence>
<dbReference type="EMBL" id="JAAQPH010000028">
    <property type="protein sequence ID" value="NIA71943.1"/>
    <property type="molecule type" value="Genomic_DNA"/>
</dbReference>
<dbReference type="PANTHER" id="PTHR30616">
    <property type="entry name" value="UNCHARACTERIZED PROTEIN YFIH"/>
    <property type="match status" value="1"/>
</dbReference>
<dbReference type="GO" id="GO:0016787">
    <property type="term" value="F:hydrolase activity"/>
    <property type="evidence" value="ECO:0007669"/>
    <property type="project" value="UniProtKB-KW"/>
</dbReference>
<dbReference type="NCBIfam" id="TIGR00726">
    <property type="entry name" value="peptidoglycan editing factor PgeF"/>
    <property type="match status" value="1"/>
</dbReference>
<evidence type="ECO:0000256" key="3">
    <source>
        <dbReference type="ARBA" id="ARBA00022679"/>
    </source>
</evidence>
<keyword evidence="12" id="KW-1185">Reference proteome</keyword>
<dbReference type="InterPro" id="IPR038371">
    <property type="entry name" value="Cu_polyphenol_OxRdtase_sf"/>
</dbReference>
<evidence type="ECO:0000256" key="6">
    <source>
        <dbReference type="ARBA" id="ARBA00022833"/>
    </source>
</evidence>
<organism evidence="11 12">
    <name type="scientific">Pelagibius litoralis</name>
    <dbReference type="NCBI Taxonomy" id="374515"/>
    <lineage>
        <taxon>Bacteria</taxon>
        <taxon>Pseudomonadati</taxon>
        <taxon>Pseudomonadota</taxon>
        <taxon>Alphaproteobacteria</taxon>
        <taxon>Rhodospirillales</taxon>
        <taxon>Rhodovibrionaceae</taxon>
        <taxon>Pelagibius</taxon>
    </lineage>
</organism>
<evidence type="ECO:0000256" key="5">
    <source>
        <dbReference type="ARBA" id="ARBA00022801"/>
    </source>
</evidence>
<gene>
    <name evidence="11" type="primary">pgeF</name>
    <name evidence="11" type="ORF">HBA54_25415</name>
</gene>
<reference evidence="11" key="1">
    <citation type="submission" date="2020-03" db="EMBL/GenBank/DDBJ databases">
        <title>Genome of Pelagibius litoralis DSM 21314T.</title>
        <authorList>
            <person name="Wang G."/>
        </authorList>
    </citation>
    <scope>NUCLEOTIDE SEQUENCE</scope>
    <source>
        <strain evidence="11">DSM 21314</strain>
    </source>
</reference>
<protein>
    <recommendedName>
        <fullName evidence="10">Purine nucleoside phosphorylase</fullName>
    </recommendedName>
</protein>
<dbReference type="AlphaFoldDB" id="A0A967F2F3"/>
<dbReference type="InterPro" id="IPR003730">
    <property type="entry name" value="Cu_polyphenol_OxRdtase"/>
</dbReference>
<comment type="similarity">
    <text evidence="2 10">Belongs to the purine nucleoside phosphorylase YfiH/LACC1 family.</text>
</comment>
<dbReference type="PANTHER" id="PTHR30616:SF2">
    <property type="entry name" value="PURINE NUCLEOSIDE PHOSPHORYLASE LACC1"/>
    <property type="match status" value="1"/>
</dbReference>
<evidence type="ECO:0000313" key="12">
    <source>
        <dbReference type="Proteomes" id="UP000761264"/>
    </source>
</evidence>
<keyword evidence="6" id="KW-0862">Zinc</keyword>
<dbReference type="GO" id="GO:0005507">
    <property type="term" value="F:copper ion binding"/>
    <property type="evidence" value="ECO:0007669"/>
    <property type="project" value="TreeGrafter"/>
</dbReference>
<dbReference type="RefSeq" id="WP_167230387.1">
    <property type="nucleotide sequence ID" value="NZ_JAAQPH010000028.1"/>
</dbReference>
<dbReference type="Proteomes" id="UP000761264">
    <property type="component" value="Unassembled WGS sequence"/>
</dbReference>